<protein>
    <recommendedName>
        <fullName evidence="3">RAP domain-containing protein</fullName>
    </recommendedName>
</protein>
<feature type="compositionally biased region" description="Low complexity" evidence="1">
    <location>
        <begin position="795"/>
        <end position="815"/>
    </location>
</feature>
<feature type="compositionally biased region" description="Acidic residues" evidence="1">
    <location>
        <begin position="919"/>
        <end position="941"/>
    </location>
</feature>
<feature type="region of interest" description="Disordered" evidence="1">
    <location>
        <begin position="783"/>
        <end position="816"/>
    </location>
</feature>
<organism evidence="2">
    <name type="scientific">Chromera velia CCMP2878</name>
    <dbReference type="NCBI Taxonomy" id="1169474"/>
    <lineage>
        <taxon>Eukaryota</taxon>
        <taxon>Sar</taxon>
        <taxon>Alveolata</taxon>
        <taxon>Colpodellida</taxon>
        <taxon>Chromeraceae</taxon>
        <taxon>Chromera</taxon>
    </lineage>
</organism>
<evidence type="ECO:0000313" key="2">
    <source>
        <dbReference type="EMBL" id="CEM41724.1"/>
    </source>
</evidence>
<sequence length="941" mass="103745">MFFSRSRLLLASPLWRRPPVPSLAKPSGVHFALGVRHKSAGAAAAAVREANHEPLGTETASASSAPSGAAAVSAENVDALLDSLDTSNFEAFPEQILEIAETHNEAMDVYARMKLLSVAVSAESEFQNATGQRQLIPKKDPRFLSFLQATSQALSEGGDLDMLVYCMWALCSLSLRAPLRDAAPLLVNRLKEAEEAAGGTLAEADVDKLVNCLNYLGRGMLRDAELMDLAAKHTAQMSSPTLLAFFFESSRQGGSWRAVVSQSRDRILAMLNDRENFQLTPTAAAHLIHPIAKDPEYFKPEAEALTARLLESAEAREGLSVREYFPLFRTLHAYTDSVGSSFSRLADEQTWRLRNELCTSLLPHVNGMETKQLQLICDLFRDAPERPFSTLPSPFRSAFRSAVSEVSEEDAAGGQDGGEMGGGPMRGGGEREHAATRLGQEVVQLVEAVLFRLGGAGRGELAQMSLTELCSVLDAASLVRARDVILLKEISACLKDHEGVLLGGDRSGGRGLTSEGIRSWVSIFRAYGVLDFWDSGILEMVRDVVRNGIAQQVDVLYLSGFLISLQRIRLRDEEILGAFAERALEVLGGPQGFRLRETSQNRLRCTRNMMAALASCKFFHTGLFEMVHRSLLQEARSGDLSAYLTAHPYSVQTLTQMAWALTMGGFHMTEGFHEISRELWRHIDITDRTYPRRLFTLADAFWAETMPSLEESAVCPEMKQKMYEVLTDENNQRLLTRNQRHSRRELFVEELGEILDRNSISYTTFADANPLIVDVSINVGGDGQTETAAASSSCEGQTAQEGGEAGEQQQPAEGAPKVAVQWVPSRWSLRDLDNSWYPGANFVEIQRSLQRRGWTVAYVMENEWTRRSSIQERTRVVFDALAEAGVEIEAAEGERQHEFGREAGGGRSFGTGEGWGGSEEFDNEREAGGGEDDDDREFASF</sequence>
<feature type="compositionally biased region" description="Gly residues" evidence="1">
    <location>
        <begin position="902"/>
        <end position="917"/>
    </location>
</feature>
<evidence type="ECO:0008006" key="3">
    <source>
        <dbReference type="Google" id="ProtNLM"/>
    </source>
</evidence>
<feature type="region of interest" description="Disordered" evidence="1">
    <location>
        <begin position="894"/>
        <end position="941"/>
    </location>
</feature>
<reference evidence="2" key="1">
    <citation type="submission" date="2014-11" db="EMBL/GenBank/DDBJ databases">
        <authorList>
            <person name="Otto D Thomas"/>
            <person name="Naeem Raeece"/>
        </authorList>
    </citation>
    <scope>NUCLEOTIDE SEQUENCE</scope>
</reference>
<accession>A0A0G4HD75</accession>
<gene>
    <name evidence="2" type="ORF">Cvel_26205</name>
</gene>
<proteinExistence type="predicted"/>
<feature type="compositionally biased region" description="Polar residues" evidence="1">
    <location>
        <begin position="784"/>
        <end position="794"/>
    </location>
</feature>
<dbReference type="EMBL" id="CDMZ01002296">
    <property type="protein sequence ID" value="CEM41724.1"/>
    <property type="molecule type" value="Genomic_DNA"/>
</dbReference>
<name>A0A0G4HD75_9ALVE</name>
<feature type="region of interest" description="Disordered" evidence="1">
    <location>
        <begin position="406"/>
        <end position="433"/>
    </location>
</feature>
<dbReference type="VEuPathDB" id="CryptoDB:Cvel_26205"/>
<evidence type="ECO:0000256" key="1">
    <source>
        <dbReference type="SAM" id="MobiDB-lite"/>
    </source>
</evidence>
<dbReference type="AlphaFoldDB" id="A0A0G4HD75"/>
<feature type="compositionally biased region" description="Gly residues" evidence="1">
    <location>
        <begin position="414"/>
        <end position="427"/>
    </location>
</feature>